<evidence type="ECO:0000313" key="2">
    <source>
        <dbReference type="Proteomes" id="UP001055879"/>
    </source>
</evidence>
<evidence type="ECO:0000313" key="1">
    <source>
        <dbReference type="EMBL" id="KAI3697892.1"/>
    </source>
</evidence>
<comment type="caution">
    <text evidence="1">The sequence shown here is derived from an EMBL/GenBank/DDBJ whole genome shotgun (WGS) entry which is preliminary data.</text>
</comment>
<proteinExistence type="predicted"/>
<name>A0ACB8ZJ93_ARCLA</name>
<sequence length="143" mass="16199">MDHFNGEFASMIQNVKSMHKSELIAYVDDGNSMKNHSMGLEDFEVLKVVEQGAFAKVYQGPPFLSTLSTRLVQELARFYTAEIVYVVSHLHANGIIHRDLKPENILLDAEGHVAPYERPALSKGFLLPEDMHLLRDSLLKVIY</sequence>
<keyword evidence="2" id="KW-1185">Reference proteome</keyword>
<dbReference type="Proteomes" id="UP001055879">
    <property type="component" value="Linkage Group LG10"/>
</dbReference>
<reference evidence="1 2" key="2">
    <citation type="journal article" date="2022" name="Mol. Ecol. Resour.">
        <title>The genomes of chicory, endive, great burdock and yacon provide insights into Asteraceae paleo-polyploidization history and plant inulin production.</title>
        <authorList>
            <person name="Fan W."/>
            <person name="Wang S."/>
            <person name="Wang H."/>
            <person name="Wang A."/>
            <person name="Jiang F."/>
            <person name="Liu H."/>
            <person name="Zhao H."/>
            <person name="Xu D."/>
            <person name="Zhang Y."/>
        </authorList>
    </citation>
    <scope>NUCLEOTIDE SEQUENCE [LARGE SCALE GENOMIC DNA]</scope>
    <source>
        <strain evidence="2">cv. Niubang</strain>
    </source>
</reference>
<protein>
    <submittedName>
        <fullName evidence="1">Uncharacterized protein</fullName>
    </submittedName>
</protein>
<accession>A0ACB8ZJ93</accession>
<organism evidence="1 2">
    <name type="scientific">Arctium lappa</name>
    <name type="common">Greater burdock</name>
    <name type="synonym">Lappa major</name>
    <dbReference type="NCBI Taxonomy" id="4217"/>
    <lineage>
        <taxon>Eukaryota</taxon>
        <taxon>Viridiplantae</taxon>
        <taxon>Streptophyta</taxon>
        <taxon>Embryophyta</taxon>
        <taxon>Tracheophyta</taxon>
        <taxon>Spermatophyta</taxon>
        <taxon>Magnoliopsida</taxon>
        <taxon>eudicotyledons</taxon>
        <taxon>Gunneridae</taxon>
        <taxon>Pentapetalae</taxon>
        <taxon>asterids</taxon>
        <taxon>campanulids</taxon>
        <taxon>Asterales</taxon>
        <taxon>Asteraceae</taxon>
        <taxon>Carduoideae</taxon>
        <taxon>Cardueae</taxon>
        <taxon>Arctiinae</taxon>
        <taxon>Arctium</taxon>
    </lineage>
</organism>
<gene>
    <name evidence="1" type="ORF">L6452_30992</name>
</gene>
<reference evidence="2" key="1">
    <citation type="journal article" date="2022" name="Mol. Ecol. Resour.">
        <title>The genomes of chicory, endive, great burdock and yacon provide insights into Asteraceae palaeo-polyploidization history and plant inulin production.</title>
        <authorList>
            <person name="Fan W."/>
            <person name="Wang S."/>
            <person name="Wang H."/>
            <person name="Wang A."/>
            <person name="Jiang F."/>
            <person name="Liu H."/>
            <person name="Zhao H."/>
            <person name="Xu D."/>
            <person name="Zhang Y."/>
        </authorList>
    </citation>
    <scope>NUCLEOTIDE SEQUENCE [LARGE SCALE GENOMIC DNA]</scope>
    <source>
        <strain evidence="2">cv. Niubang</strain>
    </source>
</reference>
<dbReference type="EMBL" id="CM042056">
    <property type="protein sequence ID" value="KAI3697892.1"/>
    <property type="molecule type" value="Genomic_DNA"/>
</dbReference>